<dbReference type="Pfam" id="PF19775">
    <property type="entry name" value="DUF6261"/>
    <property type="match status" value="1"/>
</dbReference>
<feature type="coiled-coil region" evidence="1">
    <location>
        <begin position="116"/>
        <end position="164"/>
    </location>
</feature>
<organism evidence="2 3">
    <name type="scientific">Capnocytophaga cynodegmi</name>
    <dbReference type="NCBI Taxonomy" id="28189"/>
    <lineage>
        <taxon>Bacteria</taxon>
        <taxon>Pseudomonadati</taxon>
        <taxon>Bacteroidota</taxon>
        <taxon>Flavobacteriia</taxon>
        <taxon>Flavobacteriales</taxon>
        <taxon>Flavobacteriaceae</taxon>
        <taxon>Capnocytophaga</taxon>
    </lineage>
</organism>
<name>A0A0B7H4U9_9FLAO</name>
<dbReference type="AlphaFoldDB" id="A0A0B7H4U9"/>
<keyword evidence="1" id="KW-0175">Coiled coil</keyword>
<proteinExistence type="predicted"/>
<evidence type="ECO:0000313" key="2">
    <source>
        <dbReference type="EMBL" id="CEN34395.1"/>
    </source>
</evidence>
<evidence type="ECO:0000256" key="1">
    <source>
        <dbReference type="SAM" id="Coils"/>
    </source>
</evidence>
<reference evidence="3" key="1">
    <citation type="submission" date="2015-01" db="EMBL/GenBank/DDBJ databases">
        <authorList>
            <person name="MANFREDI Pablo"/>
        </authorList>
    </citation>
    <scope>NUCLEOTIDE SEQUENCE [LARGE SCALE GENOMIC DNA]</scope>
    <source>
        <strain evidence="3">Ccy74</strain>
    </source>
</reference>
<sequence length="221" mass="25832">MKIYLRKLSTKDLAILAQRVIESSKQSEFEEVKNHLFLSKLDTSYQEYYKVISKISFSGKGVDVLQVDRQRDAIFRIIKNFLVAYSKMTLMPHQTDAVALLKEFKIYGLALDKLNYGEQTIQLDKLIEALSSAENQTRIENLSLKSTFEELKKVEQTFKEIYEEQAQSNSELRKTKSASELRKDVEKDLKRFLNLVTSMYETQQWTTLYNKLNEFVKAAKK</sequence>
<dbReference type="Proteomes" id="UP000038083">
    <property type="component" value="Unassembled WGS sequence"/>
</dbReference>
<accession>A0A0B7H4U9</accession>
<gene>
    <name evidence="2" type="ORF">CCYN74_100146</name>
</gene>
<dbReference type="InterPro" id="IPR046228">
    <property type="entry name" value="DUF6261"/>
</dbReference>
<evidence type="ECO:0000313" key="3">
    <source>
        <dbReference type="Proteomes" id="UP000038083"/>
    </source>
</evidence>
<dbReference type="OrthoDB" id="1100237at2"/>
<dbReference type="RefSeq" id="WP_041995757.1">
    <property type="nucleotide sequence ID" value="NZ_CDOG01000002.1"/>
</dbReference>
<protein>
    <submittedName>
        <fullName evidence="2">Uncharacterized protein</fullName>
    </submittedName>
</protein>
<dbReference type="EMBL" id="CDOG01000002">
    <property type="protein sequence ID" value="CEN34395.1"/>
    <property type="molecule type" value="Genomic_DNA"/>
</dbReference>